<dbReference type="Proteomes" id="UP000289738">
    <property type="component" value="Chromosome A09"/>
</dbReference>
<accession>A0A445BL26</accession>
<keyword evidence="11" id="KW-1185">Reference proteome</keyword>
<dbReference type="InterPro" id="IPR012337">
    <property type="entry name" value="RNaseH-like_sf"/>
</dbReference>
<dbReference type="InterPro" id="IPR040393">
    <property type="entry name" value="TREX1/2"/>
</dbReference>
<keyword evidence="3" id="KW-0479">Metal-binding</keyword>
<dbReference type="SUPFAM" id="SSF53098">
    <property type="entry name" value="Ribonuclease H-like"/>
    <property type="match status" value="1"/>
</dbReference>
<comment type="similarity">
    <text evidence="7">Belongs to the exonuclease superfamily. TREX family.</text>
</comment>
<evidence type="ECO:0000256" key="2">
    <source>
        <dbReference type="ARBA" id="ARBA00022722"/>
    </source>
</evidence>
<dbReference type="PANTHER" id="PTHR13058:SF19">
    <property type="entry name" value="LD40940P"/>
    <property type="match status" value="1"/>
</dbReference>
<dbReference type="PANTHER" id="PTHR13058">
    <property type="entry name" value="THREE PRIME REPAIR EXONUCLEASE 1, 2"/>
    <property type="match status" value="1"/>
</dbReference>
<evidence type="ECO:0000256" key="8">
    <source>
        <dbReference type="SAM" id="SignalP"/>
    </source>
</evidence>
<evidence type="ECO:0000256" key="7">
    <source>
        <dbReference type="ARBA" id="ARBA00025769"/>
    </source>
</evidence>
<feature type="domain" description="Exonuclease" evidence="9">
    <location>
        <begin position="103"/>
        <end position="148"/>
    </location>
</feature>
<evidence type="ECO:0000256" key="1">
    <source>
        <dbReference type="ARBA" id="ARBA00001946"/>
    </source>
</evidence>
<protein>
    <recommendedName>
        <fullName evidence="9">Exonuclease domain-containing protein</fullName>
    </recommendedName>
</protein>
<keyword evidence="8" id="KW-0732">Signal</keyword>
<comment type="caution">
    <text evidence="10">The sequence shown here is derived from an EMBL/GenBank/DDBJ whole genome shotgun (WGS) entry which is preliminary data.</text>
</comment>
<keyword evidence="5" id="KW-0269">Exonuclease</keyword>
<dbReference type="GO" id="GO:0046872">
    <property type="term" value="F:metal ion binding"/>
    <property type="evidence" value="ECO:0007669"/>
    <property type="project" value="UniProtKB-KW"/>
</dbReference>
<keyword evidence="2" id="KW-0540">Nuclease</keyword>
<dbReference type="EMBL" id="SDMP01000009">
    <property type="protein sequence ID" value="RYR39301.1"/>
    <property type="molecule type" value="Genomic_DNA"/>
</dbReference>
<dbReference type="GO" id="GO:0005737">
    <property type="term" value="C:cytoplasm"/>
    <property type="evidence" value="ECO:0007669"/>
    <property type="project" value="TreeGrafter"/>
</dbReference>
<feature type="chain" id="PRO_5019222783" description="Exonuclease domain-containing protein" evidence="8">
    <location>
        <begin position="19"/>
        <end position="158"/>
    </location>
</feature>
<keyword evidence="6" id="KW-0460">Magnesium</keyword>
<evidence type="ECO:0000313" key="10">
    <source>
        <dbReference type="EMBL" id="RYR39301.1"/>
    </source>
</evidence>
<evidence type="ECO:0000256" key="4">
    <source>
        <dbReference type="ARBA" id="ARBA00022801"/>
    </source>
</evidence>
<sequence>MSTRIMMFLLVQVHRCRVHILANCCGAFPIFPVINSSLRLLEGRVNWNQRLVTTKTRGIKQANVIGNVKSNNREVLSDNHLTIAIDKQEIVESKDFSDLVTVIVFDLETTGFSRVNDRIMEIALRDLRGGKINTFRNLVNPERHVPNSRVHLDIGLIL</sequence>
<dbReference type="Pfam" id="PF00929">
    <property type="entry name" value="RNase_T"/>
    <property type="match status" value="1"/>
</dbReference>
<dbReference type="STRING" id="3818.A0A445BL26"/>
<comment type="cofactor">
    <cofactor evidence="1">
        <name>Mg(2+)</name>
        <dbReference type="ChEBI" id="CHEBI:18420"/>
    </cofactor>
</comment>
<gene>
    <name evidence="10" type="ORF">Ahy_A09g044805</name>
</gene>
<evidence type="ECO:0000259" key="9">
    <source>
        <dbReference type="Pfam" id="PF00929"/>
    </source>
</evidence>
<evidence type="ECO:0000256" key="3">
    <source>
        <dbReference type="ARBA" id="ARBA00022723"/>
    </source>
</evidence>
<dbReference type="Gene3D" id="3.30.420.10">
    <property type="entry name" value="Ribonuclease H-like superfamily/Ribonuclease H"/>
    <property type="match status" value="1"/>
</dbReference>
<dbReference type="GO" id="GO:0006308">
    <property type="term" value="P:DNA catabolic process"/>
    <property type="evidence" value="ECO:0007669"/>
    <property type="project" value="TreeGrafter"/>
</dbReference>
<dbReference type="GO" id="GO:0003676">
    <property type="term" value="F:nucleic acid binding"/>
    <property type="evidence" value="ECO:0007669"/>
    <property type="project" value="InterPro"/>
</dbReference>
<dbReference type="InterPro" id="IPR036397">
    <property type="entry name" value="RNaseH_sf"/>
</dbReference>
<name>A0A445BL26_ARAHY</name>
<evidence type="ECO:0000256" key="6">
    <source>
        <dbReference type="ARBA" id="ARBA00022842"/>
    </source>
</evidence>
<dbReference type="InterPro" id="IPR013520">
    <property type="entry name" value="Ribonucl_H"/>
</dbReference>
<evidence type="ECO:0000313" key="11">
    <source>
        <dbReference type="Proteomes" id="UP000289738"/>
    </source>
</evidence>
<dbReference type="GO" id="GO:0008296">
    <property type="term" value="F:3'-5'-DNA exonuclease activity"/>
    <property type="evidence" value="ECO:0007669"/>
    <property type="project" value="TreeGrafter"/>
</dbReference>
<organism evidence="10 11">
    <name type="scientific">Arachis hypogaea</name>
    <name type="common">Peanut</name>
    <dbReference type="NCBI Taxonomy" id="3818"/>
    <lineage>
        <taxon>Eukaryota</taxon>
        <taxon>Viridiplantae</taxon>
        <taxon>Streptophyta</taxon>
        <taxon>Embryophyta</taxon>
        <taxon>Tracheophyta</taxon>
        <taxon>Spermatophyta</taxon>
        <taxon>Magnoliopsida</taxon>
        <taxon>eudicotyledons</taxon>
        <taxon>Gunneridae</taxon>
        <taxon>Pentapetalae</taxon>
        <taxon>rosids</taxon>
        <taxon>fabids</taxon>
        <taxon>Fabales</taxon>
        <taxon>Fabaceae</taxon>
        <taxon>Papilionoideae</taxon>
        <taxon>50 kb inversion clade</taxon>
        <taxon>dalbergioids sensu lato</taxon>
        <taxon>Dalbergieae</taxon>
        <taxon>Pterocarpus clade</taxon>
        <taxon>Arachis</taxon>
    </lineage>
</organism>
<keyword evidence="4" id="KW-0378">Hydrolase</keyword>
<feature type="signal peptide" evidence="8">
    <location>
        <begin position="1"/>
        <end position="18"/>
    </location>
</feature>
<proteinExistence type="inferred from homology"/>
<dbReference type="AlphaFoldDB" id="A0A445BL26"/>
<reference evidence="10 11" key="1">
    <citation type="submission" date="2019-01" db="EMBL/GenBank/DDBJ databases">
        <title>Sequencing of cultivated peanut Arachis hypogaea provides insights into genome evolution and oil improvement.</title>
        <authorList>
            <person name="Chen X."/>
        </authorList>
    </citation>
    <scope>NUCLEOTIDE SEQUENCE [LARGE SCALE GENOMIC DNA]</scope>
    <source>
        <strain evidence="11">cv. Fuhuasheng</strain>
        <tissue evidence="10">Leaves</tissue>
    </source>
</reference>
<evidence type="ECO:0000256" key="5">
    <source>
        <dbReference type="ARBA" id="ARBA00022839"/>
    </source>
</evidence>